<dbReference type="AlphaFoldDB" id="A0A1J0ETK9"/>
<evidence type="ECO:0000313" key="2">
    <source>
        <dbReference type="Proteomes" id="UP000182567"/>
    </source>
</evidence>
<reference evidence="2" key="1">
    <citation type="submission" date="2016-10" db="EMBL/GenBank/DDBJ databases">
        <title>Pseudomonas frederiksbergensis ERGS4:02 complete genome.</title>
        <authorList>
            <person name="Kumar R."/>
            <person name="Acharya V."/>
            <person name="Singh D."/>
        </authorList>
    </citation>
    <scope>NUCLEOTIDE SEQUENCE [LARGE SCALE GENOMIC DNA]</scope>
    <source>
        <strain evidence="2">ERGS4:02</strain>
        <plasmid evidence="2">Plasmid unnamed1</plasmid>
    </source>
</reference>
<dbReference type="GeneID" id="55549277"/>
<name>A0A1J0ETK9_9PSED</name>
<proteinExistence type="predicted"/>
<accession>A0A1J0ETK9</accession>
<dbReference type="RefSeq" id="WP_071555998.1">
    <property type="nucleotide sequence ID" value="NZ_CP017887.1"/>
</dbReference>
<dbReference type="EMBL" id="CP017887">
    <property type="protein sequence ID" value="APC19493.1"/>
    <property type="molecule type" value="Genomic_DNA"/>
</dbReference>
<organism evidence="1 2">
    <name type="scientific">Pseudomonas frederiksbergensis</name>
    <dbReference type="NCBI Taxonomy" id="104087"/>
    <lineage>
        <taxon>Bacteria</taxon>
        <taxon>Pseudomonadati</taxon>
        <taxon>Pseudomonadota</taxon>
        <taxon>Gammaproteobacteria</taxon>
        <taxon>Pseudomonadales</taxon>
        <taxon>Pseudomonadaceae</taxon>
        <taxon>Pseudomonas</taxon>
    </lineage>
</organism>
<dbReference type="Proteomes" id="UP000182567">
    <property type="component" value="Plasmid unnamed1"/>
</dbReference>
<evidence type="ECO:0000313" key="1">
    <source>
        <dbReference type="EMBL" id="APC19493.1"/>
    </source>
</evidence>
<gene>
    <name evidence="1" type="ORF">BLL42_27555</name>
</gene>
<protein>
    <submittedName>
        <fullName evidence="1">Uncharacterized protein</fullName>
    </submittedName>
</protein>
<sequence>MSTRSNQTALYVYDCAICGHTGQVHLDGSASEIRTGCSQCGAEVVAAELDNTAAAGELVSDLLDIITYLTDASGEPDYPGRFVSIRSEVDVSATVNPVIARAEAFLRAISDGAGG</sequence>
<keyword evidence="1" id="KW-0614">Plasmid</keyword>
<geneLocation type="plasmid" evidence="1">
    <name>unnamed1</name>
</geneLocation>